<comment type="caution">
    <text evidence="1">The sequence shown here is derived from an EMBL/GenBank/DDBJ whole genome shotgun (WGS) entry which is preliminary data.</text>
</comment>
<name>A0ABT0RZG9_9SPHN</name>
<dbReference type="Proteomes" id="UP001165342">
    <property type="component" value="Unassembled WGS sequence"/>
</dbReference>
<gene>
    <name evidence="1" type="ORF">LZ538_02900</name>
</gene>
<evidence type="ECO:0000313" key="2">
    <source>
        <dbReference type="Proteomes" id="UP001165342"/>
    </source>
</evidence>
<protein>
    <submittedName>
        <fullName evidence="1">Uncharacterized protein</fullName>
    </submittedName>
</protein>
<evidence type="ECO:0000313" key="1">
    <source>
        <dbReference type="EMBL" id="MCL6729002.1"/>
    </source>
</evidence>
<accession>A0ABT0RZG9</accession>
<reference evidence="1" key="1">
    <citation type="submission" date="2022-05" db="EMBL/GenBank/DDBJ databases">
        <authorList>
            <person name="Jo J.-H."/>
            <person name="Im W.-T."/>
        </authorList>
    </citation>
    <scope>NUCLEOTIDE SEQUENCE</scope>
    <source>
        <strain evidence="1">SE220</strain>
    </source>
</reference>
<proteinExistence type="predicted"/>
<dbReference type="EMBL" id="JAMGBE010000001">
    <property type="protein sequence ID" value="MCL6729002.1"/>
    <property type="molecule type" value="Genomic_DNA"/>
</dbReference>
<keyword evidence="2" id="KW-1185">Reference proteome</keyword>
<organism evidence="1 2">
    <name type="scientific">Sphingomonas hankyongi</name>
    <dbReference type="NCBI Taxonomy" id="2908209"/>
    <lineage>
        <taxon>Bacteria</taxon>
        <taxon>Pseudomonadati</taxon>
        <taxon>Pseudomonadota</taxon>
        <taxon>Alphaproteobacteria</taxon>
        <taxon>Sphingomonadales</taxon>
        <taxon>Sphingomonadaceae</taxon>
        <taxon>Sphingomonas</taxon>
    </lineage>
</organism>
<sequence>MTGWLSYLVGSNVGATARAELTHQDRIHGEYDGPHFEDMPPDFPANYGGELLMGAIGLNWEPTIGSRRGPQLGIEVGVPLYQNVNGVQLPQRWQLSAGIKQFF</sequence>
<dbReference type="RefSeq" id="WP_249830492.1">
    <property type="nucleotide sequence ID" value="NZ_JAMGBE010000001.1"/>
</dbReference>